<feature type="transmembrane region" description="Helical" evidence="5">
    <location>
        <begin position="47"/>
        <end position="65"/>
    </location>
</feature>
<evidence type="ECO:0000256" key="3">
    <source>
        <dbReference type="ARBA" id="ARBA00022989"/>
    </source>
</evidence>
<keyword evidence="4 5" id="KW-0472">Membrane</keyword>
<dbReference type="Pfam" id="PF00002">
    <property type="entry name" value="7tm_2"/>
    <property type="match status" value="1"/>
</dbReference>
<keyword evidence="3 5" id="KW-1133">Transmembrane helix</keyword>
<keyword evidence="8" id="KW-1185">Reference proteome</keyword>
<dbReference type="Gene3D" id="1.20.1070.10">
    <property type="entry name" value="Rhodopsin 7-helix transmembrane proteins"/>
    <property type="match status" value="1"/>
</dbReference>
<evidence type="ECO:0000259" key="6">
    <source>
        <dbReference type="PROSITE" id="PS50261"/>
    </source>
</evidence>
<dbReference type="InterPro" id="IPR000832">
    <property type="entry name" value="GPCR_2_secretin-like"/>
</dbReference>
<dbReference type="EMBL" id="LR899703">
    <property type="protein sequence ID" value="CAD7241848.1"/>
    <property type="molecule type" value="Genomic_DNA"/>
</dbReference>
<evidence type="ECO:0000313" key="7">
    <source>
        <dbReference type="EMBL" id="CAD7241848.1"/>
    </source>
</evidence>
<dbReference type="PRINTS" id="PR00249">
    <property type="entry name" value="GPCRSECRETIN"/>
</dbReference>
<dbReference type="PANTHER" id="PTHR12011">
    <property type="entry name" value="ADHESION G-PROTEIN COUPLED RECEPTOR"/>
    <property type="match status" value="1"/>
</dbReference>
<proteinExistence type="predicted"/>
<dbReference type="GO" id="GO:0005886">
    <property type="term" value="C:plasma membrane"/>
    <property type="evidence" value="ECO:0007669"/>
    <property type="project" value="TreeGrafter"/>
</dbReference>
<sequence length="304" mass="33996">MGSFQGRGIALEVLTIVLSSLSIIGLILALIIFQINDNGNSKSVKLNKQLCICLLLGHIFLLLLIDRQIVNQSQIGCAISGIFLHFIFLCAFMWMALEGFFIYRQLVLVFPTGSNLPTRTYFITGYGVPFGIVGITAAVSFGTDTYGYGAGEFCWLSPPRYIWTFAGPVLVIILLNTVLMFLAIRNISQSGNIGHSTQKNEVYIVWTTTSLSCLLGIGWIFGFFYMQVTPVFVYLFTIINASQSNALKLIRFLPNISREKPGHRGPLCHIPIVCWERLDWTLEIHISWIVQEAIGHNGEETEVF</sequence>
<reference evidence="7" key="1">
    <citation type="submission" date="2020-11" db="EMBL/GenBank/DDBJ databases">
        <authorList>
            <person name="Tran Van P."/>
        </authorList>
    </citation>
    <scope>NUCLEOTIDE SEQUENCE</scope>
</reference>
<evidence type="ECO:0000256" key="4">
    <source>
        <dbReference type="ARBA" id="ARBA00023136"/>
    </source>
</evidence>
<keyword evidence="2 5" id="KW-0812">Transmembrane</keyword>
<comment type="subcellular location">
    <subcellularLocation>
        <location evidence="1">Membrane</location>
        <topology evidence="1">Multi-pass membrane protein</topology>
    </subcellularLocation>
</comment>
<protein>
    <recommendedName>
        <fullName evidence="6">G-protein coupled receptors family 2 profile 2 domain-containing protein</fullName>
    </recommendedName>
</protein>
<dbReference type="GO" id="GO:0004930">
    <property type="term" value="F:G protein-coupled receptor activity"/>
    <property type="evidence" value="ECO:0007669"/>
    <property type="project" value="InterPro"/>
</dbReference>
<dbReference type="EMBL" id="CAJPEV010000186">
    <property type="protein sequence ID" value="CAG0881981.1"/>
    <property type="molecule type" value="Genomic_DNA"/>
</dbReference>
<feature type="transmembrane region" description="Helical" evidence="5">
    <location>
        <begin position="203"/>
        <end position="225"/>
    </location>
</feature>
<evidence type="ECO:0000313" key="8">
    <source>
        <dbReference type="Proteomes" id="UP000677054"/>
    </source>
</evidence>
<feature type="transmembrane region" description="Helical" evidence="5">
    <location>
        <begin position="12"/>
        <end position="35"/>
    </location>
</feature>
<dbReference type="OrthoDB" id="347083at2759"/>
<dbReference type="Proteomes" id="UP000677054">
    <property type="component" value="Unassembled WGS sequence"/>
</dbReference>
<feature type="transmembrane region" description="Helical" evidence="5">
    <location>
        <begin position="77"/>
        <end position="97"/>
    </location>
</feature>
<feature type="transmembrane region" description="Helical" evidence="5">
    <location>
        <begin position="161"/>
        <end position="182"/>
    </location>
</feature>
<evidence type="ECO:0000256" key="1">
    <source>
        <dbReference type="ARBA" id="ARBA00004141"/>
    </source>
</evidence>
<gene>
    <name evidence="7" type="ORF">DSTB1V02_LOCUS1826</name>
</gene>
<dbReference type="PANTHER" id="PTHR12011:SF347">
    <property type="entry name" value="FI21270P1-RELATED"/>
    <property type="match status" value="1"/>
</dbReference>
<organism evidence="7">
    <name type="scientific">Darwinula stevensoni</name>
    <dbReference type="NCBI Taxonomy" id="69355"/>
    <lineage>
        <taxon>Eukaryota</taxon>
        <taxon>Metazoa</taxon>
        <taxon>Ecdysozoa</taxon>
        <taxon>Arthropoda</taxon>
        <taxon>Crustacea</taxon>
        <taxon>Oligostraca</taxon>
        <taxon>Ostracoda</taxon>
        <taxon>Podocopa</taxon>
        <taxon>Podocopida</taxon>
        <taxon>Darwinulocopina</taxon>
        <taxon>Darwinuloidea</taxon>
        <taxon>Darwinulidae</taxon>
        <taxon>Darwinula</taxon>
    </lineage>
</organism>
<dbReference type="PROSITE" id="PS50261">
    <property type="entry name" value="G_PROTEIN_RECEP_F2_4"/>
    <property type="match status" value="1"/>
</dbReference>
<name>A0A7R8X0R9_9CRUS</name>
<dbReference type="InterPro" id="IPR017981">
    <property type="entry name" value="GPCR_2-like_7TM"/>
</dbReference>
<dbReference type="GO" id="GO:0007166">
    <property type="term" value="P:cell surface receptor signaling pathway"/>
    <property type="evidence" value="ECO:0007669"/>
    <property type="project" value="InterPro"/>
</dbReference>
<feature type="domain" description="G-protein coupled receptors family 2 profile 2" evidence="6">
    <location>
        <begin position="11"/>
        <end position="255"/>
    </location>
</feature>
<evidence type="ECO:0000256" key="2">
    <source>
        <dbReference type="ARBA" id="ARBA00022692"/>
    </source>
</evidence>
<accession>A0A7R8X0R9</accession>
<evidence type="ECO:0000256" key="5">
    <source>
        <dbReference type="SAM" id="Phobius"/>
    </source>
</evidence>
<dbReference type="AlphaFoldDB" id="A0A7R8X0R9"/>